<dbReference type="PROSITE" id="PS50893">
    <property type="entry name" value="ABC_TRANSPORTER_2"/>
    <property type="match status" value="1"/>
</dbReference>
<evidence type="ECO:0000256" key="5">
    <source>
        <dbReference type="ARBA" id="ARBA00022967"/>
    </source>
</evidence>
<evidence type="ECO:0000313" key="9">
    <source>
        <dbReference type="Proteomes" id="UP000248764"/>
    </source>
</evidence>
<dbReference type="Gene3D" id="2.40.50.100">
    <property type="match status" value="1"/>
</dbReference>
<evidence type="ECO:0000313" key="8">
    <source>
        <dbReference type="EMBL" id="PZF81361.1"/>
    </source>
</evidence>
<dbReference type="RefSeq" id="WP_111256729.1">
    <property type="nucleotide sequence ID" value="NZ_POTW01000060.1"/>
</dbReference>
<comment type="caution">
    <text evidence="8">The sequence shown here is derived from an EMBL/GenBank/DDBJ whole genome shotgun (WGS) entry which is preliminary data.</text>
</comment>
<dbReference type="InterPro" id="IPR047641">
    <property type="entry name" value="ABC_transpr_MalK/UgpC-like"/>
</dbReference>
<dbReference type="InterPro" id="IPR003439">
    <property type="entry name" value="ABC_transporter-like_ATP-bd"/>
</dbReference>
<dbReference type="PANTHER" id="PTHR43875">
    <property type="entry name" value="MALTODEXTRIN IMPORT ATP-BINDING PROTEIN MSMX"/>
    <property type="match status" value="1"/>
</dbReference>
<evidence type="ECO:0000259" key="7">
    <source>
        <dbReference type="PROSITE" id="PS50893"/>
    </source>
</evidence>
<accession>A0A2W2B1R1</accession>
<dbReference type="Pfam" id="PF08402">
    <property type="entry name" value="TOBE_2"/>
    <property type="match status" value="1"/>
</dbReference>
<dbReference type="InterPro" id="IPR013611">
    <property type="entry name" value="Transp-assoc_OB_typ2"/>
</dbReference>
<evidence type="ECO:0000256" key="3">
    <source>
        <dbReference type="ARBA" id="ARBA00022741"/>
    </source>
</evidence>
<dbReference type="GO" id="GO:0005524">
    <property type="term" value="F:ATP binding"/>
    <property type="evidence" value="ECO:0007669"/>
    <property type="project" value="UniProtKB-KW"/>
</dbReference>
<dbReference type="SUPFAM" id="SSF52540">
    <property type="entry name" value="P-loop containing nucleoside triphosphate hydrolases"/>
    <property type="match status" value="1"/>
</dbReference>
<sequence length="361" mass="38350">MPVVELNGIRKSFGAVRALDGVDLSIGDGEHVGVLGPSGSGKSTLLRVVAGLETADEGDVRFAGEPQGDTPAHHRDCAIVFQHFALYPHMTALANITTGLRYGLGLPKRAAEARARDLATVMQVEHLLDRKPRQMSGGQRQRIALARALARQSGVVLLDEPLSGLDAQLHSVLRLEIAAMLRAAGATAINVTHDQLDAMAMADRIAVINQGRIDQVGTPDDLYDRPATLFVAGFIGSPPMNLLPVDASGNASFEDVWIKSSQPVTLGVRAERLTLGEPADGAWRLTGSVALVEPTGLDRIVQLRTERGDSLAFRCPVHRSPAIGSQVTVSAPPDAIHVYSQTTGQRLGGLDHADLAVVHRA</sequence>
<keyword evidence="3" id="KW-0547">Nucleotide-binding</keyword>
<dbReference type="InterPro" id="IPR017871">
    <property type="entry name" value="ABC_transporter-like_CS"/>
</dbReference>
<dbReference type="GO" id="GO:0055052">
    <property type="term" value="C:ATP-binding cassette (ABC) transporter complex, substrate-binding subunit-containing"/>
    <property type="evidence" value="ECO:0007669"/>
    <property type="project" value="TreeGrafter"/>
</dbReference>
<keyword evidence="2" id="KW-1003">Cell membrane</keyword>
<keyword evidence="1" id="KW-0813">Transport</keyword>
<dbReference type="SMART" id="SM00382">
    <property type="entry name" value="AAA"/>
    <property type="match status" value="1"/>
</dbReference>
<gene>
    <name evidence="8" type="ORF">C1I92_21655</name>
</gene>
<keyword evidence="5" id="KW-1278">Translocase</keyword>
<dbReference type="Gene3D" id="3.40.50.300">
    <property type="entry name" value="P-loop containing nucleotide triphosphate hydrolases"/>
    <property type="match status" value="1"/>
</dbReference>
<dbReference type="InterPro" id="IPR012340">
    <property type="entry name" value="NA-bd_OB-fold"/>
</dbReference>
<name>A0A2W2B1R1_9ACTN</name>
<dbReference type="InterPro" id="IPR003593">
    <property type="entry name" value="AAA+_ATPase"/>
</dbReference>
<evidence type="ECO:0000256" key="1">
    <source>
        <dbReference type="ARBA" id="ARBA00022448"/>
    </source>
</evidence>
<organism evidence="8 9">
    <name type="scientific">Jiangella anatolica</name>
    <dbReference type="NCBI Taxonomy" id="2670374"/>
    <lineage>
        <taxon>Bacteria</taxon>
        <taxon>Bacillati</taxon>
        <taxon>Actinomycetota</taxon>
        <taxon>Actinomycetes</taxon>
        <taxon>Jiangellales</taxon>
        <taxon>Jiangellaceae</taxon>
        <taxon>Jiangella</taxon>
    </lineage>
</organism>
<dbReference type="InterPro" id="IPR027417">
    <property type="entry name" value="P-loop_NTPase"/>
</dbReference>
<keyword evidence="6" id="KW-0472">Membrane</keyword>
<evidence type="ECO:0000256" key="4">
    <source>
        <dbReference type="ARBA" id="ARBA00022840"/>
    </source>
</evidence>
<evidence type="ECO:0000256" key="2">
    <source>
        <dbReference type="ARBA" id="ARBA00022475"/>
    </source>
</evidence>
<dbReference type="AlphaFoldDB" id="A0A2W2B1R1"/>
<proteinExistence type="predicted"/>
<dbReference type="GO" id="GO:0140359">
    <property type="term" value="F:ABC-type transporter activity"/>
    <property type="evidence" value="ECO:0007669"/>
    <property type="project" value="UniProtKB-ARBA"/>
</dbReference>
<dbReference type="PROSITE" id="PS00211">
    <property type="entry name" value="ABC_TRANSPORTER_1"/>
    <property type="match status" value="1"/>
</dbReference>
<dbReference type="InterPro" id="IPR008995">
    <property type="entry name" value="Mo/tungstate-bd_C_term_dom"/>
</dbReference>
<protein>
    <submittedName>
        <fullName evidence="8">ABC transporter ATP-binding protein</fullName>
    </submittedName>
</protein>
<dbReference type="Pfam" id="PF00005">
    <property type="entry name" value="ABC_tran"/>
    <property type="match status" value="1"/>
</dbReference>
<dbReference type="EMBL" id="POTW01000060">
    <property type="protein sequence ID" value="PZF81361.1"/>
    <property type="molecule type" value="Genomic_DNA"/>
</dbReference>
<dbReference type="FunFam" id="3.40.50.300:FF:000042">
    <property type="entry name" value="Maltose/maltodextrin ABC transporter, ATP-binding protein"/>
    <property type="match status" value="1"/>
</dbReference>
<keyword evidence="4 8" id="KW-0067">ATP-binding</keyword>
<dbReference type="PANTHER" id="PTHR43875:SF15">
    <property type="entry name" value="TREHALOSE IMPORT ATP-BINDING PROTEIN SUGC"/>
    <property type="match status" value="1"/>
</dbReference>
<evidence type="ECO:0000256" key="6">
    <source>
        <dbReference type="ARBA" id="ARBA00023136"/>
    </source>
</evidence>
<keyword evidence="9" id="KW-1185">Reference proteome</keyword>
<dbReference type="SUPFAM" id="SSF50331">
    <property type="entry name" value="MOP-like"/>
    <property type="match status" value="1"/>
</dbReference>
<dbReference type="Proteomes" id="UP000248764">
    <property type="component" value="Unassembled WGS sequence"/>
</dbReference>
<feature type="domain" description="ABC transporter" evidence="7">
    <location>
        <begin position="4"/>
        <end position="235"/>
    </location>
</feature>
<dbReference type="GO" id="GO:0016887">
    <property type="term" value="F:ATP hydrolysis activity"/>
    <property type="evidence" value="ECO:0007669"/>
    <property type="project" value="InterPro"/>
</dbReference>
<dbReference type="Gene3D" id="2.40.50.140">
    <property type="entry name" value="Nucleic acid-binding proteins"/>
    <property type="match status" value="1"/>
</dbReference>
<reference evidence="8 9" key="1">
    <citation type="submission" date="2018-01" db="EMBL/GenBank/DDBJ databases">
        <title>Draft genome sequence of Jiangella sp. GTF31.</title>
        <authorList>
            <person name="Sahin N."/>
            <person name="Ay H."/>
            <person name="Saygin H."/>
        </authorList>
    </citation>
    <scope>NUCLEOTIDE SEQUENCE [LARGE SCALE GENOMIC DNA]</scope>
    <source>
        <strain evidence="8 9">GTF31</strain>
    </source>
</reference>